<gene>
    <name evidence="3" type="ORF">GU336_06315</name>
</gene>
<feature type="active site" description="Proton acceptor" evidence="1">
    <location>
        <position position="70"/>
    </location>
</feature>
<dbReference type="Pfam" id="PF00908">
    <property type="entry name" value="dTDP_sugar_isom"/>
    <property type="match status" value="1"/>
</dbReference>
<reference evidence="3 4" key="1">
    <citation type="submission" date="2019-12" db="EMBL/GenBank/DDBJ databases">
        <title>Whole genome sequences of Lactococcus raffinolactis strains isolated from sewage.</title>
        <authorList>
            <person name="Ybazeta G."/>
            <person name="Ross M."/>
            <person name="Brabant-Kirwan D."/>
            <person name="Saleh M."/>
            <person name="Dillon J.A."/>
            <person name="Splinter K."/>
            <person name="Nokhbeh R."/>
        </authorList>
    </citation>
    <scope>NUCLEOTIDE SEQUENCE [LARGE SCALE GENOMIC DNA]</scope>
    <source>
        <strain evidence="3 4">Lr_19_5</strain>
    </source>
</reference>
<dbReference type="PANTHER" id="PTHR21047:SF2">
    <property type="entry name" value="THYMIDINE DIPHOSPHO-4-KETO-RHAMNOSE 3,5-EPIMERASE"/>
    <property type="match status" value="1"/>
</dbReference>
<feature type="active site" description="Proton donor" evidence="1">
    <location>
        <position position="134"/>
    </location>
</feature>
<dbReference type="GO" id="GO:0008830">
    <property type="term" value="F:dTDP-4-dehydrorhamnose 3,5-epimerase activity"/>
    <property type="evidence" value="ECO:0007669"/>
    <property type="project" value="InterPro"/>
</dbReference>
<dbReference type="AlphaFoldDB" id="A0A6H0UDC1"/>
<organism evidence="3 4">
    <name type="scientific">Pseudolactococcus raffinolactis</name>
    <dbReference type="NCBI Taxonomy" id="1366"/>
    <lineage>
        <taxon>Bacteria</taxon>
        <taxon>Bacillati</taxon>
        <taxon>Bacillota</taxon>
        <taxon>Bacilli</taxon>
        <taxon>Lactobacillales</taxon>
        <taxon>Streptococcaceae</taxon>
        <taxon>Pseudolactococcus</taxon>
    </lineage>
</organism>
<feature type="site" description="Participates in a stacking interaction with the thymidine ring of dTDP-4-oxo-6-deoxyglucose" evidence="2">
    <location>
        <position position="140"/>
    </location>
</feature>
<dbReference type="SUPFAM" id="SSF51182">
    <property type="entry name" value="RmlC-like cupins"/>
    <property type="match status" value="1"/>
</dbReference>
<name>A0A6H0UDC1_9LACT</name>
<dbReference type="InterPro" id="IPR011051">
    <property type="entry name" value="RmlC_Cupin_sf"/>
</dbReference>
<dbReference type="GO" id="GO:0005829">
    <property type="term" value="C:cytosol"/>
    <property type="evidence" value="ECO:0007669"/>
    <property type="project" value="TreeGrafter"/>
</dbReference>
<sequence length="212" mass="23195">MTLEINEFASETSQIDGLQIIHVKTVTDDRGTVRELYRASAHTDVLPDTLNPWQQINLTRTKRGAVRGLHGEAMAKLVTVAHGSAFGAYVDTRADSKTLGAVVTVHLTPGVQVFVPQGVCNGFQALDDDTEYLYCFDNEWRPGMSGVALTPLDPELGIEWPIPIVLGNLDQVSEKDAKAPTLKELIEFNKENKGKLQVQVSHPDKPVSACCN</sequence>
<dbReference type="InterPro" id="IPR014710">
    <property type="entry name" value="RmlC-like_jellyroll"/>
</dbReference>
<evidence type="ECO:0000313" key="4">
    <source>
        <dbReference type="Proteomes" id="UP000501945"/>
    </source>
</evidence>
<accession>A0A6H0UDC1</accession>
<dbReference type="InterPro" id="IPR000888">
    <property type="entry name" value="RmlC-like"/>
</dbReference>
<protein>
    <submittedName>
        <fullName evidence="3">dTDP-4-keto-6-deoxy-D-glucose epimerase</fullName>
    </submittedName>
</protein>
<evidence type="ECO:0000256" key="1">
    <source>
        <dbReference type="PIRSR" id="PIRSR600888-1"/>
    </source>
</evidence>
<evidence type="ECO:0000256" key="2">
    <source>
        <dbReference type="PIRSR" id="PIRSR600888-3"/>
    </source>
</evidence>
<proteinExistence type="predicted"/>
<dbReference type="Gene3D" id="2.60.120.10">
    <property type="entry name" value="Jelly Rolls"/>
    <property type="match status" value="1"/>
</dbReference>
<dbReference type="GO" id="GO:0000271">
    <property type="term" value="P:polysaccharide biosynthetic process"/>
    <property type="evidence" value="ECO:0007669"/>
    <property type="project" value="TreeGrafter"/>
</dbReference>
<dbReference type="Proteomes" id="UP000501945">
    <property type="component" value="Chromosome"/>
</dbReference>
<dbReference type="PANTHER" id="PTHR21047">
    <property type="entry name" value="DTDP-6-DEOXY-D-GLUCOSE-3,5 EPIMERASE"/>
    <property type="match status" value="1"/>
</dbReference>
<dbReference type="RefSeq" id="WP_167838722.1">
    <property type="nucleotide sequence ID" value="NZ_CP047616.1"/>
</dbReference>
<dbReference type="EMBL" id="CP047616">
    <property type="protein sequence ID" value="QIW53782.1"/>
    <property type="molecule type" value="Genomic_DNA"/>
</dbReference>
<evidence type="ECO:0000313" key="3">
    <source>
        <dbReference type="EMBL" id="QIW53782.1"/>
    </source>
</evidence>